<proteinExistence type="inferred from homology"/>
<feature type="transmembrane region" description="Helical" evidence="8">
    <location>
        <begin position="231"/>
        <end position="255"/>
    </location>
</feature>
<feature type="compositionally biased region" description="Polar residues" evidence="9">
    <location>
        <begin position="1"/>
        <end position="13"/>
    </location>
</feature>
<dbReference type="Pfam" id="PF04535">
    <property type="entry name" value="CASP_dom"/>
    <property type="match status" value="1"/>
</dbReference>
<feature type="transmembrane region" description="Helical" evidence="8">
    <location>
        <begin position="191"/>
        <end position="211"/>
    </location>
</feature>
<protein>
    <recommendedName>
        <fullName evidence="8">CASP-like protein</fullName>
    </recommendedName>
</protein>
<organism evidence="11 12">
    <name type="scientific">Ilex paraguariensis</name>
    <name type="common">yerba mate</name>
    <dbReference type="NCBI Taxonomy" id="185542"/>
    <lineage>
        <taxon>Eukaryota</taxon>
        <taxon>Viridiplantae</taxon>
        <taxon>Streptophyta</taxon>
        <taxon>Embryophyta</taxon>
        <taxon>Tracheophyta</taxon>
        <taxon>Spermatophyta</taxon>
        <taxon>Magnoliopsida</taxon>
        <taxon>eudicotyledons</taxon>
        <taxon>Gunneridae</taxon>
        <taxon>Pentapetalae</taxon>
        <taxon>asterids</taxon>
        <taxon>campanulids</taxon>
        <taxon>Aquifoliales</taxon>
        <taxon>Aquifoliaceae</taxon>
        <taxon>Ilex</taxon>
    </lineage>
</organism>
<evidence type="ECO:0000256" key="4">
    <source>
        <dbReference type="ARBA" id="ARBA00022475"/>
    </source>
</evidence>
<evidence type="ECO:0000256" key="7">
    <source>
        <dbReference type="ARBA" id="ARBA00023136"/>
    </source>
</evidence>
<keyword evidence="7 8" id="KW-0472">Membrane</keyword>
<comment type="caution">
    <text evidence="11">The sequence shown here is derived from an EMBL/GenBank/DDBJ whole genome shotgun (WGS) entry which is preliminary data.</text>
</comment>
<feature type="compositionally biased region" description="Polar residues" evidence="9">
    <location>
        <begin position="21"/>
        <end position="33"/>
    </location>
</feature>
<comment type="subcellular location">
    <subcellularLocation>
        <location evidence="1 8">Cell membrane</location>
        <topology evidence="1 8">Multi-pass membrane protein</topology>
    </subcellularLocation>
</comment>
<feature type="compositionally biased region" description="Low complexity" evidence="9">
    <location>
        <begin position="34"/>
        <end position="44"/>
    </location>
</feature>
<evidence type="ECO:0000313" key="12">
    <source>
        <dbReference type="Proteomes" id="UP001642360"/>
    </source>
</evidence>
<dbReference type="Proteomes" id="UP001642360">
    <property type="component" value="Unassembled WGS sequence"/>
</dbReference>
<evidence type="ECO:0000256" key="8">
    <source>
        <dbReference type="RuleBase" id="RU361233"/>
    </source>
</evidence>
<keyword evidence="12" id="KW-1185">Reference proteome</keyword>
<keyword evidence="6 8" id="KW-1133">Transmembrane helix</keyword>
<evidence type="ECO:0000256" key="3">
    <source>
        <dbReference type="ARBA" id="ARBA00011489"/>
    </source>
</evidence>
<feature type="compositionally biased region" description="Low complexity" evidence="9">
    <location>
        <begin position="61"/>
        <end position="72"/>
    </location>
</feature>
<evidence type="ECO:0000256" key="5">
    <source>
        <dbReference type="ARBA" id="ARBA00022692"/>
    </source>
</evidence>
<dbReference type="InterPro" id="IPR006702">
    <property type="entry name" value="CASP_dom"/>
</dbReference>
<evidence type="ECO:0000259" key="10">
    <source>
        <dbReference type="Pfam" id="PF04535"/>
    </source>
</evidence>
<gene>
    <name evidence="11" type="ORF">ILEXP_LOCUS5972</name>
</gene>
<feature type="region of interest" description="Disordered" evidence="9">
    <location>
        <begin position="1"/>
        <end position="121"/>
    </location>
</feature>
<dbReference type="AlphaFoldDB" id="A0ABC8R1E2"/>
<reference evidence="11 12" key="1">
    <citation type="submission" date="2024-02" db="EMBL/GenBank/DDBJ databases">
        <authorList>
            <person name="Vignale AGUSTIN F."/>
            <person name="Sosa J E."/>
            <person name="Modenutti C."/>
        </authorList>
    </citation>
    <scope>NUCLEOTIDE SEQUENCE [LARGE SCALE GENOMIC DNA]</scope>
</reference>
<evidence type="ECO:0000256" key="2">
    <source>
        <dbReference type="ARBA" id="ARBA00007651"/>
    </source>
</evidence>
<feature type="compositionally biased region" description="Polar residues" evidence="9">
    <location>
        <begin position="110"/>
        <end position="121"/>
    </location>
</feature>
<comment type="similarity">
    <text evidence="2 8">Belongs to the Casparian strip membrane proteins (CASP) family.</text>
</comment>
<dbReference type="PANTHER" id="PTHR33573:SF50">
    <property type="entry name" value="CASP-LIKE PROTEIN 4A3"/>
    <property type="match status" value="1"/>
</dbReference>
<feature type="transmembrane region" description="Helical" evidence="8">
    <location>
        <begin position="310"/>
        <end position="334"/>
    </location>
</feature>
<feature type="compositionally biased region" description="Polar residues" evidence="9">
    <location>
        <begin position="90"/>
        <end position="102"/>
    </location>
</feature>
<feature type="transmembrane region" description="Helical" evidence="8">
    <location>
        <begin position="267"/>
        <end position="290"/>
    </location>
</feature>
<evidence type="ECO:0000313" key="11">
    <source>
        <dbReference type="EMBL" id="CAK9138623.1"/>
    </source>
</evidence>
<evidence type="ECO:0000256" key="1">
    <source>
        <dbReference type="ARBA" id="ARBA00004651"/>
    </source>
</evidence>
<keyword evidence="4 8" id="KW-1003">Cell membrane</keyword>
<evidence type="ECO:0000256" key="9">
    <source>
        <dbReference type="SAM" id="MobiDB-lite"/>
    </source>
</evidence>
<feature type="domain" description="Casparian strip membrane protein" evidence="10">
    <location>
        <begin position="188"/>
        <end position="321"/>
    </location>
</feature>
<dbReference type="GO" id="GO:0005886">
    <property type="term" value="C:plasma membrane"/>
    <property type="evidence" value="ECO:0007669"/>
    <property type="project" value="UniProtKB-SubCell"/>
</dbReference>
<comment type="subunit">
    <text evidence="3 8">Homodimer and heterodimers.</text>
</comment>
<dbReference type="PANTHER" id="PTHR33573">
    <property type="entry name" value="CASP-LIKE PROTEIN 4A4"/>
    <property type="match status" value="1"/>
</dbReference>
<keyword evidence="5 8" id="KW-0812">Transmembrane</keyword>
<accession>A0ABC8R1E2</accession>
<dbReference type="EMBL" id="CAUOFW020000903">
    <property type="protein sequence ID" value="CAK9138623.1"/>
    <property type="molecule type" value="Genomic_DNA"/>
</dbReference>
<sequence length="339" mass="36815">MQDPNQDINTKNVDSIHKTGNRSMSDTESQTSQFDSFHSPLHSDSSLHSDYPEPLPPPAPDSYSPPKSPSKAIVSADKLYPPLRSPEKPPQNSKFQANSNLPPSYPPAVKSQNQAPLVKSQNQVPPGLVVNKAVREEVASGVTKVGHTGLGGVEDGYGGGAEDGVGGERRSRAAVSSILRRTRKDVMVNKAALGFRVCEVILCLISFSVMAADKTQGWSGDSFDRYKEYRYCVAVSVIGFAYSGFQACNLSYHLISGKYIISHPLRYYFDFAMDQILAYLLMSASSSAAARVDDWTSNWGKDEFTEMASASIGMSFLAFVAFATSSLISGYNLCNFNST</sequence>
<evidence type="ECO:0000256" key="6">
    <source>
        <dbReference type="ARBA" id="ARBA00022989"/>
    </source>
</evidence>
<name>A0ABC8R1E2_9AQUA</name>